<comment type="caution">
    <text evidence="1">The sequence shown here is derived from an EMBL/GenBank/DDBJ whole genome shotgun (WGS) entry which is preliminary data.</text>
</comment>
<dbReference type="EMBL" id="JAAEDH010000012">
    <property type="protein sequence ID" value="MBR0655747.1"/>
    <property type="molecule type" value="Genomic_DNA"/>
</dbReference>
<evidence type="ECO:0000313" key="1">
    <source>
        <dbReference type="EMBL" id="MBR0655747.1"/>
    </source>
</evidence>
<reference evidence="1" key="1">
    <citation type="submission" date="2020-01" db="EMBL/GenBank/DDBJ databases">
        <authorList>
            <person name="Rat A."/>
        </authorList>
    </citation>
    <scope>NUCLEOTIDE SEQUENCE</scope>
    <source>
        <strain evidence="1">LMG 28251</strain>
    </source>
</reference>
<evidence type="ECO:0008006" key="3">
    <source>
        <dbReference type="Google" id="ProtNLM"/>
    </source>
</evidence>
<sequence length="197" mass="20825">MAAGLLLTGQARAQEAALGGFYVNGFAGAAIIDSTVNFAATANRPAGRFVDQGGDGLLVGARLGWGTVLAPHLYAGVELEGVFPYNVTSRLMAYGAEYRARLRNEIGGYARVGWTSDGGSVVFARAGFSMPRQIFQSTQSPGGRNSAAWSAVPAFGVGAEVPVWGPVFARFDVGYSMQRGANRLETYRLNAGFTLRF</sequence>
<gene>
    <name evidence="1" type="ORF">GXW79_11735</name>
</gene>
<dbReference type="RefSeq" id="WP_211874584.1">
    <property type="nucleotide sequence ID" value="NZ_JAAEDH010000012.1"/>
</dbReference>
<organism evidence="1 2">
    <name type="scientific">Plastoroseomonas arctica</name>
    <dbReference type="NCBI Taxonomy" id="1509237"/>
    <lineage>
        <taxon>Bacteria</taxon>
        <taxon>Pseudomonadati</taxon>
        <taxon>Pseudomonadota</taxon>
        <taxon>Alphaproteobacteria</taxon>
        <taxon>Acetobacterales</taxon>
        <taxon>Acetobacteraceae</taxon>
        <taxon>Plastoroseomonas</taxon>
    </lineage>
</organism>
<dbReference type="SUPFAM" id="SSF56925">
    <property type="entry name" value="OMPA-like"/>
    <property type="match status" value="1"/>
</dbReference>
<dbReference type="InterPro" id="IPR011250">
    <property type="entry name" value="OMP/PagP_B-barrel"/>
</dbReference>
<reference evidence="1" key="2">
    <citation type="journal article" date="2021" name="Syst. Appl. Microbiol.">
        <title>Roseomonas hellenica sp. nov., isolated from roots of wild-growing Alkanna tinctoria.</title>
        <authorList>
            <person name="Rat A."/>
            <person name="Naranjo H.D."/>
            <person name="Lebbe L."/>
            <person name="Cnockaert M."/>
            <person name="Krigas N."/>
            <person name="Grigoriadou K."/>
            <person name="Maloupa E."/>
            <person name="Willems A."/>
        </authorList>
    </citation>
    <scope>NUCLEOTIDE SEQUENCE</scope>
    <source>
        <strain evidence="1">LMG 28251</strain>
    </source>
</reference>
<accession>A0AAF1JX01</accession>
<name>A0AAF1JX01_9PROT</name>
<dbReference type="Proteomes" id="UP001196068">
    <property type="component" value="Unassembled WGS sequence"/>
</dbReference>
<proteinExistence type="predicted"/>
<dbReference type="AlphaFoldDB" id="A0AAF1JX01"/>
<keyword evidence="2" id="KW-1185">Reference proteome</keyword>
<evidence type="ECO:0000313" key="2">
    <source>
        <dbReference type="Proteomes" id="UP001196068"/>
    </source>
</evidence>
<protein>
    <recommendedName>
        <fullName evidence="3">Outer membrane protein beta-barrel domain-containing protein</fullName>
    </recommendedName>
</protein>